<dbReference type="RefSeq" id="XP_013247073.1">
    <property type="nucleotide sequence ID" value="XM_013391619.1"/>
</dbReference>
<accession>U6GZA0</accession>
<proteinExistence type="predicted"/>
<protein>
    <submittedName>
        <fullName evidence="1">Uncharacterized protein</fullName>
    </submittedName>
</protein>
<evidence type="ECO:0000313" key="1">
    <source>
        <dbReference type="EMBL" id="CDI83864.1"/>
    </source>
</evidence>
<dbReference type="GeneID" id="25272578"/>
<reference evidence="1" key="2">
    <citation type="submission" date="2013-10" db="EMBL/GenBank/DDBJ databases">
        <authorList>
            <person name="Aslett M."/>
        </authorList>
    </citation>
    <scope>NUCLEOTIDE SEQUENCE [LARGE SCALE GENOMIC DNA]</scope>
    <source>
        <strain evidence="1">Houghton</strain>
    </source>
</reference>
<sequence>MPTLAWSVSCACSAHWRGSSHILFQLLAASNGAIDYSNGLDAVGISWTTGSSWAQEIVRLRSSNIALGSSAKQDAAKELIAFLGALECELTQRVCFRSAEPWLRAG</sequence>
<dbReference type="Proteomes" id="UP000018050">
    <property type="component" value="Unassembled WGS sequence"/>
</dbReference>
<dbReference type="EMBL" id="HG673510">
    <property type="protein sequence ID" value="CDI83864.1"/>
    <property type="molecule type" value="Genomic_DNA"/>
</dbReference>
<dbReference type="VEuPathDB" id="ToxoDB:EAH_00045080"/>
<gene>
    <name evidence="1" type="ORF">EAH_00045080</name>
</gene>
<organism evidence="1 2">
    <name type="scientific">Eimeria acervulina</name>
    <name type="common">Coccidian parasite</name>
    <dbReference type="NCBI Taxonomy" id="5801"/>
    <lineage>
        <taxon>Eukaryota</taxon>
        <taxon>Sar</taxon>
        <taxon>Alveolata</taxon>
        <taxon>Apicomplexa</taxon>
        <taxon>Conoidasida</taxon>
        <taxon>Coccidia</taxon>
        <taxon>Eucoccidiorida</taxon>
        <taxon>Eimeriorina</taxon>
        <taxon>Eimeriidae</taxon>
        <taxon>Eimeria</taxon>
    </lineage>
</organism>
<dbReference type="AlphaFoldDB" id="U6GZA0"/>
<keyword evidence="2" id="KW-1185">Reference proteome</keyword>
<evidence type="ECO:0000313" key="2">
    <source>
        <dbReference type="Proteomes" id="UP000018050"/>
    </source>
</evidence>
<reference evidence="1" key="1">
    <citation type="submission" date="2013-10" db="EMBL/GenBank/DDBJ databases">
        <title>Genomic analysis of the causative agents of coccidiosis in chickens.</title>
        <authorList>
            <person name="Reid A.J."/>
            <person name="Blake D."/>
            <person name="Billington K."/>
            <person name="Browne H."/>
            <person name="Dunn M."/>
            <person name="Hung S."/>
            <person name="Kawahara F."/>
            <person name="Miranda-Saavedra D."/>
            <person name="Mourier T."/>
            <person name="Nagra H."/>
            <person name="Otto T.D."/>
            <person name="Rawlings N."/>
            <person name="Sanchez A."/>
            <person name="Sanders M."/>
            <person name="Subramaniam C."/>
            <person name="Tay Y."/>
            <person name="Dear P."/>
            <person name="Doerig C."/>
            <person name="Gruber A."/>
            <person name="Parkinson J."/>
            <person name="Shirley M."/>
            <person name="Wan K.L."/>
            <person name="Berriman M."/>
            <person name="Tomley F."/>
            <person name="Pain A."/>
        </authorList>
    </citation>
    <scope>NUCLEOTIDE SEQUENCE [LARGE SCALE GENOMIC DNA]</scope>
    <source>
        <strain evidence="1">Houghton</strain>
    </source>
</reference>
<name>U6GZA0_EIMAC</name>